<organism evidence="2">
    <name type="scientific">marine sediment metagenome</name>
    <dbReference type="NCBI Taxonomy" id="412755"/>
    <lineage>
        <taxon>unclassified sequences</taxon>
        <taxon>metagenomes</taxon>
        <taxon>ecological metagenomes</taxon>
    </lineage>
</organism>
<dbReference type="EMBL" id="BARS01047592">
    <property type="protein sequence ID" value="GAG28619.1"/>
    <property type="molecule type" value="Genomic_DNA"/>
</dbReference>
<comment type="caution">
    <text evidence="2">The sequence shown here is derived from an EMBL/GenBank/DDBJ whole genome shotgun (WGS) entry which is preliminary data.</text>
</comment>
<sequence length="74" mass="8990">MISRRDVKETLTGYLRELHLPTFRESFEDLAHRAVQETLSYEQYLLELSERECQVREANRIERLLRQSRLPLEK</sequence>
<dbReference type="AlphaFoldDB" id="X0WCF5"/>
<evidence type="ECO:0000313" key="2">
    <source>
        <dbReference type="EMBL" id="GAG28619.1"/>
    </source>
</evidence>
<reference evidence="2" key="1">
    <citation type="journal article" date="2014" name="Front. Microbiol.">
        <title>High frequency of phylogenetically diverse reductive dehalogenase-homologous genes in deep subseafloor sedimentary metagenomes.</title>
        <authorList>
            <person name="Kawai M."/>
            <person name="Futagami T."/>
            <person name="Toyoda A."/>
            <person name="Takaki Y."/>
            <person name="Nishi S."/>
            <person name="Hori S."/>
            <person name="Arai W."/>
            <person name="Tsubouchi T."/>
            <person name="Morono Y."/>
            <person name="Uchiyama I."/>
            <person name="Ito T."/>
            <person name="Fujiyama A."/>
            <person name="Inagaki F."/>
            <person name="Takami H."/>
        </authorList>
    </citation>
    <scope>NUCLEOTIDE SEQUENCE</scope>
    <source>
        <strain evidence="2">Expedition CK06-06</strain>
    </source>
</reference>
<feature type="domain" description="IstB-like ATP-binding" evidence="1">
    <location>
        <begin position="15"/>
        <end position="73"/>
    </location>
</feature>
<gene>
    <name evidence="2" type="ORF">S01H1_71468</name>
</gene>
<proteinExistence type="predicted"/>
<dbReference type="InterPro" id="IPR002611">
    <property type="entry name" value="IstB_ATP-bd"/>
</dbReference>
<accession>X0WCF5</accession>
<evidence type="ECO:0000259" key="1">
    <source>
        <dbReference type="Pfam" id="PF01695"/>
    </source>
</evidence>
<name>X0WCF5_9ZZZZ</name>
<dbReference type="Pfam" id="PF01695">
    <property type="entry name" value="IstB_IS21"/>
    <property type="match status" value="1"/>
</dbReference>
<protein>
    <recommendedName>
        <fullName evidence="1">IstB-like ATP-binding domain-containing protein</fullName>
    </recommendedName>
</protein>
<dbReference type="GO" id="GO:0005524">
    <property type="term" value="F:ATP binding"/>
    <property type="evidence" value="ECO:0007669"/>
    <property type="project" value="InterPro"/>
</dbReference>
<feature type="non-terminal residue" evidence="2">
    <location>
        <position position="74"/>
    </location>
</feature>